<keyword evidence="5" id="KW-1185">Reference proteome</keyword>
<feature type="transmembrane region" description="Helical" evidence="2">
    <location>
        <begin position="201"/>
        <end position="221"/>
    </location>
</feature>
<dbReference type="eggNOG" id="COG1738">
    <property type="taxonomic scope" value="Bacteria"/>
</dbReference>
<accession>B8FKB3</accession>
<dbReference type="EMBL" id="CP001322">
    <property type="protein sequence ID" value="ACL01728.1"/>
    <property type="molecule type" value="Genomic_DNA"/>
</dbReference>
<evidence type="ECO:0000313" key="5">
    <source>
        <dbReference type="Proteomes" id="UP000000739"/>
    </source>
</evidence>
<keyword evidence="1" id="KW-0175">Coiled coil</keyword>
<dbReference type="KEGG" id="dal:Dalk_0018"/>
<sequence>MGNEVLILIAEAMAVYFLVLWAHSLRHRFGPVHFYAIIGGITAIMSWVTDAGLSVQVGGVTFVIGSTVFYTSLLLGVFVVYVFDGPRATRIAISTVAGVSILVPMIAVALHIQMALIGKPNLAYIPLPSLRINTASVITTLIDLIFLGIAWEYLGRPGLGLKLWLRAYATLLAVMWLDVILFSTGAFAGTPHYRGILEGTLISRFIISLFALPFLYGYLYWQNQKKGLAIENRPVLAILKQVAEIEVELGAAQQEIERRKIAEAERDKLIAELQQALSEVKTLRGFLPICSHCKSIRDDQGYWNRLEAYLLEHSDIELSHGVCPECAKKFYPNVKMYEDE</sequence>
<organism evidence="4 5">
    <name type="scientific">Desulfatibacillum aliphaticivorans</name>
    <dbReference type="NCBI Taxonomy" id="218208"/>
    <lineage>
        <taxon>Bacteria</taxon>
        <taxon>Pseudomonadati</taxon>
        <taxon>Thermodesulfobacteriota</taxon>
        <taxon>Desulfobacteria</taxon>
        <taxon>Desulfobacterales</taxon>
        <taxon>Desulfatibacillaceae</taxon>
        <taxon>Desulfatibacillum</taxon>
    </lineage>
</organism>
<feature type="transmembrane region" description="Helical" evidence="2">
    <location>
        <begin position="60"/>
        <end position="83"/>
    </location>
</feature>
<evidence type="ECO:0000313" key="4">
    <source>
        <dbReference type="EMBL" id="ACL01728.1"/>
    </source>
</evidence>
<evidence type="ECO:0000256" key="1">
    <source>
        <dbReference type="SAM" id="Coils"/>
    </source>
</evidence>
<dbReference type="HOGENOM" id="CLU_815650_0_0_7"/>
<proteinExistence type="predicted"/>
<feature type="coiled-coil region" evidence="1">
    <location>
        <begin position="252"/>
        <end position="279"/>
    </location>
</feature>
<dbReference type="AlphaFoldDB" id="B8FKB3"/>
<feature type="transmembrane region" description="Helical" evidence="2">
    <location>
        <begin position="163"/>
        <end position="189"/>
    </location>
</feature>
<gene>
    <name evidence="4" type="ordered locus">Dalk_0018</name>
</gene>
<evidence type="ECO:0000256" key="2">
    <source>
        <dbReference type="SAM" id="Phobius"/>
    </source>
</evidence>
<feature type="transmembrane region" description="Helical" evidence="2">
    <location>
        <begin position="90"/>
        <end position="112"/>
    </location>
</feature>
<dbReference type="InterPro" id="IPR048533">
    <property type="entry name" value="VUPS"/>
</dbReference>
<name>B8FKB3_DESAL</name>
<feature type="transmembrane region" description="Helical" evidence="2">
    <location>
        <begin position="6"/>
        <end position="25"/>
    </location>
</feature>
<keyword evidence="2" id="KW-0812">Transmembrane</keyword>
<feature type="transmembrane region" description="Helical" evidence="2">
    <location>
        <begin position="132"/>
        <end position="151"/>
    </location>
</feature>
<feature type="domain" description="Vitamin uptake-like sensor" evidence="3">
    <location>
        <begin position="17"/>
        <end position="219"/>
    </location>
</feature>
<keyword evidence="2" id="KW-1133">Transmembrane helix</keyword>
<feature type="transmembrane region" description="Helical" evidence="2">
    <location>
        <begin position="32"/>
        <end position="48"/>
    </location>
</feature>
<keyword evidence="2" id="KW-0472">Membrane</keyword>
<dbReference type="Pfam" id="PF20973">
    <property type="entry name" value="VUPS"/>
    <property type="match status" value="1"/>
</dbReference>
<reference evidence="4 5" key="1">
    <citation type="journal article" date="2012" name="Environ. Microbiol.">
        <title>The genome sequence of Desulfatibacillum alkenivorans AK-01: a blueprint for anaerobic alkane oxidation.</title>
        <authorList>
            <person name="Callaghan A.V."/>
            <person name="Morris B.E."/>
            <person name="Pereira I.A."/>
            <person name="McInerney M.J."/>
            <person name="Austin R.N."/>
            <person name="Groves J.T."/>
            <person name="Kukor J.J."/>
            <person name="Suflita J.M."/>
            <person name="Young L.Y."/>
            <person name="Zylstra G.J."/>
            <person name="Wawrik B."/>
        </authorList>
    </citation>
    <scope>NUCLEOTIDE SEQUENCE [LARGE SCALE GENOMIC DNA]</scope>
    <source>
        <strain evidence="4 5">AK-01</strain>
    </source>
</reference>
<protein>
    <recommendedName>
        <fullName evidence="3">Vitamin uptake-like sensor domain-containing protein</fullName>
    </recommendedName>
</protein>
<dbReference type="RefSeq" id="WP_012609168.1">
    <property type="nucleotide sequence ID" value="NC_011768.1"/>
</dbReference>
<dbReference type="Proteomes" id="UP000000739">
    <property type="component" value="Chromosome"/>
</dbReference>
<evidence type="ECO:0000259" key="3">
    <source>
        <dbReference type="Pfam" id="PF20973"/>
    </source>
</evidence>